<organism evidence="3 4">
    <name type="scientific">Neisseria dentiae</name>
    <dbReference type="NCBI Taxonomy" id="194197"/>
    <lineage>
        <taxon>Bacteria</taxon>
        <taxon>Pseudomonadati</taxon>
        <taxon>Pseudomonadota</taxon>
        <taxon>Betaproteobacteria</taxon>
        <taxon>Neisseriales</taxon>
        <taxon>Neisseriaceae</taxon>
        <taxon>Neisseria</taxon>
    </lineage>
</organism>
<dbReference type="RefSeq" id="WP_085365296.1">
    <property type="nucleotide sequence ID" value="NZ_CAUJPZ010000002.1"/>
</dbReference>
<keyword evidence="1" id="KW-0812">Transmembrane</keyword>
<evidence type="ECO:0000313" key="3">
    <source>
        <dbReference type="EMBL" id="OSI18206.1"/>
    </source>
</evidence>
<feature type="domain" description="Inner membrane protein YgaP-like transmembrane" evidence="2">
    <location>
        <begin position="1"/>
        <end position="60"/>
    </location>
</feature>
<evidence type="ECO:0000259" key="2">
    <source>
        <dbReference type="Pfam" id="PF11127"/>
    </source>
</evidence>
<gene>
    <name evidence="3" type="ORF">BWD09_03225</name>
</gene>
<dbReference type="AlphaFoldDB" id="A0A1X3DEF6"/>
<dbReference type="Proteomes" id="UP000193118">
    <property type="component" value="Unassembled WGS sequence"/>
</dbReference>
<dbReference type="InterPro" id="IPR021309">
    <property type="entry name" value="YgaP-like_TM"/>
</dbReference>
<evidence type="ECO:0000256" key="1">
    <source>
        <dbReference type="SAM" id="Phobius"/>
    </source>
</evidence>
<dbReference type="EMBL" id="MTBO01000004">
    <property type="protein sequence ID" value="OSI18206.1"/>
    <property type="molecule type" value="Genomic_DNA"/>
</dbReference>
<dbReference type="STRING" id="194197.BWD09_03225"/>
<dbReference type="Pfam" id="PF11127">
    <property type="entry name" value="YgaP-like_TM"/>
    <property type="match status" value="1"/>
</dbReference>
<dbReference type="GeneID" id="94581793"/>
<reference evidence="4" key="1">
    <citation type="submission" date="2017-01" db="EMBL/GenBank/DDBJ databases">
        <authorList>
            <person name="Wolfgang W.J."/>
            <person name="Cole J."/>
            <person name="Wroblewski D."/>
            <person name="Mcginnis J."/>
            <person name="Musser K.A."/>
        </authorList>
    </citation>
    <scope>NUCLEOTIDE SEQUENCE [LARGE SCALE GENOMIC DNA]</scope>
    <source>
        <strain evidence="4">DSM 19151</strain>
    </source>
</reference>
<keyword evidence="1" id="KW-0472">Membrane</keyword>
<accession>A0A1X3DEF6</accession>
<evidence type="ECO:0000313" key="4">
    <source>
        <dbReference type="Proteomes" id="UP000193118"/>
    </source>
</evidence>
<sequence>MKQNVGGIDKAIRIAAGALLIVLAAAGIIGWWGWLGIVPLATGLLSNCPLYRIFGINTCRLGKK</sequence>
<name>A0A1X3DEF6_9NEIS</name>
<protein>
    <recommendedName>
        <fullName evidence="2">Inner membrane protein YgaP-like transmembrane domain-containing protein</fullName>
    </recommendedName>
</protein>
<keyword evidence="4" id="KW-1185">Reference proteome</keyword>
<keyword evidence="1" id="KW-1133">Transmembrane helix</keyword>
<proteinExistence type="predicted"/>
<comment type="caution">
    <text evidence="3">The sequence shown here is derived from an EMBL/GenBank/DDBJ whole genome shotgun (WGS) entry which is preliminary data.</text>
</comment>
<feature type="transmembrane region" description="Helical" evidence="1">
    <location>
        <begin position="12"/>
        <end position="34"/>
    </location>
</feature>